<dbReference type="InParanoid" id="D7U4I3"/>
<gene>
    <name evidence="1" type="ordered locus">VIT_04s0044g00800</name>
</gene>
<dbReference type="STRING" id="29760.D7U4I3"/>
<protein>
    <submittedName>
        <fullName evidence="1">Uncharacterized protein</fullName>
    </submittedName>
</protein>
<sequence length="81" mass="9381">MEAKEAENPKAYRRLGDSQKELEVGVREEPRLILEPLCWAAAATQNTERRRNSKVVEAIRDQFLCLFCFRPFPTTVEVISK</sequence>
<dbReference type="AlphaFoldDB" id="D7U4I3"/>
<dbReference type="PaxDb" id="29760-VIT_04s0044g00800.t01"/>
<keyword evidence="2" id="KW-1185">Reference proteome</keyword>
<reference evidence="2" key="1">
    <citation type="journal article" date="2007" name="Nature">
        <title>The grapevine genome sequence suggests ancestral hexaploidization in major angiosperm phyla.</title>
        <authorList>
            <consortium name="The French-Italian Public Consortium for Grapevine Genome Characterization."/>
            <person name="Jaillon O."/>
            <person name="Aury J.-M."/>
            <person name="Noel B."/>
            <person name="Policriti A."/>
            <person name="Clepet C."/>
            <person name="Casagrande A."/>
            <person name="Choisne N."/>
            <person name="Aubourg S."/>
            <person name="Vitulo N."/>
            <person name="Jubin C."/>
            <person name="Vezzi A."/>
            <person name="Legeai F."/>
            <person name="Hugueney P."/>
            <person name="Dasilva C."/>
            <person name="Horner D."/>
            <person name="Mica E."/>
            <person name="Jublot D."/>
            <person name="Poulain J."/>
            <person name="Bruyere C."/>
            <person name="Billault A."/>
            <person name="Segurens B."/>
            <person name="Gouyvenoux M."/>
            <person name="Ugarte E."/>
            <person name="Cattonaro F."/>
            <person name="Anthouard V."/>
            <person name="Vico V."/>
            <person name="Del Fabbro C."/>
            <person name="Alaux M."/>
            <person name="Di Gaspero G."/>
            <person name="Dumas V."/>
            <person name="Felice N."/>
            <person name="Paillard S."/>
            <person name="Juman I."/>
            <person name="Moroldo M."/>
            <person name="Scalabrin S."/>
            <person name="Canaguier A."/>
            <person name="Le Clainche I."/>
            <person name="Malacrida G."/>
            <person name="Durand E."/>
            <person name="Pesole G."/>
            <person name="Laucou V."/>
            <person name="Chatelet P."/>
            <person name="Merdinoglu D."/>
            <person name="Delledonne M."/>
            <person name="Pezzotti M."/>
            <person name="Lecharny A."/>
            <person name="Scarpelli C."/>
            <person name="Artiguenave F."/>
            <person name="Pe M.E."/>
            <person name="Valle G."/>
            <person name="Morgante M."/>
            <person name="Caboche M."/>
            <person name="Adam-Blondon A.-F."/>
            <person name="Weissenbach J."/>
            <person name="Quetier F."/>
            <person name="Wincker P."/>
        </authorList>
    </citation>
    <scope>NUCLEOTIDE SEQUENCE [LARGE SCALE GENOMIC DNA]</scope>
    <source>
        <strain evidence="2">cv. Pinot noir / PN40024</strain>
    </source>
</reference>
<dbReference type="HOGENOM" id="CLU_2578756_0_0_1"/>
<organism evidence="1 2">
    <name type="scientific">Vitis vinifera</name>
    <name type="common">Grape</name>
    <dbReference type="NCBI Taxonomy" id="29760"/>
    <lineage>
        <taxon>Eukaryota</taxon>
        <taxon>Viridiplantae</taxon>
        <taxon>Streptophyta</taxon>
        <taxon>Embryophyta</taxon>
        <taxon>Tracheophyta</taxon>
        <taxon>Spermatophyta</taxon>
        <taxon>Magnoliopsida</taxon>
        <taxon>eudicotyledons</taxon>
        <taxon>Gunneridae</taxon>
        <taxon>Pentapetalae</taxon>
        <taxon>rosids</taxon>
        <taxon>Vitales</taxon>
        <taxon>Vitaceae</taxon>
        <taxon>Viteae</taxon>
        <taxon>Vitis</taxon>
    </lineage>
</organism>
<evidence type="ECO:0000313" key="1">
    <source>
        <dbReference type="EMBL" id="CBI37580.3"/>
    </source>
</evidence>
<name>D7U4I3_VITVI</name>
<evidence type="ECO:0000313" key="2">
    <source>
        <dbReference type="Proteomes" id="UP000009183"/>
    </source>
</evidence>
<dbReference type="EMBL" id="FN596506">
    <property type="protein sequence ID" value="CBI37580.3"/>
    <property type="molecule type" value="Genomic_DNA"/>
</dbReference>
<accession>D7U4I3</accession>
<dbReference type="Proteomes" id="UP000009183">
    <property type="component" value="Chromosome 4"/>
</dbReference>
<proteinExistence type="predicted"/>